<organism evidence="5 6">
    <name type="scientific">Candidatus Roizmanbacteria bacterium RIFCSPHIGHO2_12_FULL_41_11</name>
    <dbReference type="NCBI Taxonomy" id="1802052"/>
    <lineage>
        <taxon>Bacteria</taxon>
        <taxon>Candidatus Roizmaniibacteriota</taxon>
    </lineage>
</organism>
<dbReference type="Pfam" id="PF01546">
    <property type="entry name" value="Peptidase_M20"/>
    <property type="match status" value="1"/>
</dbReference>
<evidence type="ECO:0000256" key="2">
    <source>
        <dbReference type="ARBA" id="ARBA00022723"/>
    </source>
</evidence>
<accession>A0A1F7I4V6</accession>
<dbReference type="GO" id="GO:0006508">
    <property type="term" value="P:proteolysis"/>
    <property type="evidence" value="ECO:0007669"/>
    <property type="project" value="UniProtKB-KW"/>
</dbReference>
<dbReference type="PANTHER" id="PTHR43270:SF8">
    <property type="entry name" value="DI- AND TRIPEPTIDASE DUG2-RELATED"/>
    <property type="match status" value="1"/>
</dbReference>
<keyword evidence="2" id="KW-0479">Metal-binding</keyword>
<dbReference type="Proteomes" id="UP000176803">
    <property type="component" value="Unassembled WGS sequence"/>
</dbReference>
<keyword evidence="3" id="KW-0378">Hydrolase</keyword>
<dbReference type="Gene3D" id="3.40.630.10">
    <property type="entry name" value="Zn peptidases"/>
    <property type="match status" value="1"/>
</dbReference>
<dbReference type="AlphaFoldDB" id="A0A1F7I4V6"/>
<proteinExistence type="predicted"/>
<dbReference type="InterPro" id="IPR002933">
    <property type="entry name" value="Peptidase_M20"/>
</dbReference>
<evidence type="ECO:0000313" key="6">
    <source>
        <dbReference type="Proteomes" id="UP000176803"/>
    </source>
</evidence>
<dbReference type="NCBIfam" id="NF006579">
    <property type="entry name" value="PRK09104.1"/>
    <property type="match status" value="1"/>
</dbReference>
<dbReference type="GO" id="GO:0008233">
    <property type="term" value="F:peptidase activity"/>
    <property type="evidence" value="ECO:0007669"/>
    <property type="project" value="UniProtKB-KW"/>
</dbReference>
<dbReference type="EMBL" id="MGAC01000015">
    <property type="protein sequence ID" value="OGK38403.1"/>
    <property type="molecule type" value="Genomic_DNA"/>
</dbReference>
<protein>
    <recommendedName>
        <fullName evidence="4">Peptidase M20 dimerisation domain-containing protein</fullName>
    </recommendedName>
</protein>
<dbReference type="InterPro" id="IPR051458">
    <property type="entry name" value="Cyt/Met_Dipeptidase"/>
</dbReference>
<evidence type="ECO:0000313" key="5">
    <source>
        <dbReference type="EMBL" id="OGK38403.1"/>
    </source>
</evidence>
<evidence type="ECO:0000256" key="3">
    <source>
        <dbReference type="ARBA" id="ARBA00022801"/>
    </source>
</evidence>
<comment type="caution">
    <text evidence="5">The sequence shown here is derived from an EMBL/GenBank/DDBJ whole genome shotgun (WGS) entry which is preliminary data.</text>
</comment>
<feature type="domain" description="Peptidase M20 dimerisation" evidence="4">
    <location>
        <begin position="186"/>
        <end position="346"/>
    </location>
</feature>
<gene>
    <name evidence="5" type="ORF">A3F03_02270</name>
</gene>
<dbReference type="GO" id="GO:0046872">
    <property type="term" value="F:metal ion binding"/>
    <property type="evidence" value="ECO:0007669"/>
    <property type="project" value="UniProtKB-KW"/>
</dbReference>
<sequence>MDRQKILTNLNNFLSIQSISADPSYSSSISSAVEFLQNQLDHLGFQVKIIRSGHSTPPLIVAVREVSSSAKTIGIYGHYDVQPADPLSQWHYPPFRLTVKDGKMYGRGIADNKGHIIQNLSALQELITTNKLTNNLVVFFEGEEETGSLHLEKLLKKAKKYILKADTFFITDTGLFAKGITQIFYALRGLVYLELKVQVAEHDLHSGLYGNQIINPILAIAHLLSKIKDSVTGDILIPNFYQNLRKIPAKELNLLKKVKRSVDNIKTISGAYQIISARQLPSYLVTKILPSFDVHGINGGYSGEGAKTIIPSTASVKFSFRLVENQTVKEIEQKIRLFVKANLPQGVRFDLKTLSADEPFYTNLDNFFVQKTAALLSDHFGNKTLFNRSGGSIPAAEILQRLFQKPIILTGFTLPDDNIHAPNENYDEEMFWSGIEALKKIYG</sequence>
<reference evidence="5 6" key="1">
    <citation type="journal article" date="2016" name="Nat. Commun.">
        <title>Thousands of microbial genomes shed light on interconnected biogeochemical processes in an aquifer system.</title>
        <authorList>
            <person name="Anantharaman K."/>
            <person name="Brown C.T."/>
            <person name="Hug L.A."/>
            <person name="Sharon I."/>
            <person name="Castelle C.J."/>
            <person name="Probst A.J."/>
            <person name="Thomas B.C."/>
            <person name="Singh A."/>
            <person name="Wilkins M.J."/>
            <person name="Karaoz U."/>
            <person name="Brodie E.L."/>
            <person name="Williams K.H."/>
            <person name="Hubbard S.S."/>
            <person name="Banfield J.F."/>
        </authorList>
    </citation>
    <scope>NUCLEOTIDE SEQUENCE [LARGE SCALE GENOMIC DNA]</scope>
</reference>
<dbReference type="Gene3D" id="3.30.70.360">
    <property type="match status" value="1"/>
</dbReference>
<evidence type="ECO:0000259" key="4">
    <source>
        <dbReference type="Pfam" id="PF07687"/>
    </source>
</evidence>
<evidence type="ECO:0000256" key="1">
    <source>
        <dbReference type="ARBA" id="ARBA00022670"/>
    </source>
</evidence>
<dbReference type="PANTHER" id="PTHR43270">
    <property type="entry name" value="BETA-ALA-HIS DIPEPTIDASE"/>
    <property type="match status" value="1"/>
</dbReference>
<keyword evidence="1" id="KW-0645">Protease</keyword>
<dbReference type="SUPFAM" id="SSF53187">
    <property type="entry name" value="Zn-dependent exopeptidases"/>
    <property type="match status" value="1"/>
</dbReference>
<dbReference type="Pfam" id="PF07687">
    <property type="entry name" value="M20_dimer"/>
    <property type="match status" value="1"/>
</dbReference>
<name>A0A1F7I4V6_9BACT</name>
<dbReference type="InterPro" id="IPR011650">
    <property type="entry name" value="Peptidase_M20_dimer"/>
</dbReference>